<dbReference type="Gene3D" id="3.60.10.10">
    <property type="entry name" value="Endonuclease/exonuclease/phosphatase"/>
    <property type="match status" value="1"/>
</dbReference>
<evidence type="ECO:0000313" key="1">
    <source>
        <dbReference type="Ensembl" id="ENSNMLP00000008721.1"/>
    </source>
</evidence>
<evidence type="ECO:0008006" key="3">
    <source>
        <dbReference type="Google" id="ProtNLM"/>
    </source>
</evidence>
<reference evidence="1" key="1">
    <citation type="submission" date="2025-08" db="UniProtKB">
        <authorList>
            <consortium name="Ensembl"/>
        </authorList>
    </citation>
    <scope>IDENTIFICATION</scope>
</reference>
<evidence type="ECO:0000313" key="2">
    <source>
        <dbReference type="Proteomes" id="UP000694523"/>
    </source>
</evidence>
<keyword evidence="2" id="KW-1185">Reference proteome</keyword>
<sequence>MEPKIASKGVCILISKKTKFKALDVNRDKEGRWLIVSGEMLNQKITLVNLYAPNAAQANFLTSINILLAKYTDTLHIIGGDFNSVCNASLDRSSHPLPADKASSRAFAELLDTHG</sequence>
<name>A0A8C6SQB4_9GOBI</name>
<dbReference type="AlphaFoldDB" id="A0A8C6SQB4"/>
<dbReference type="Ensembl" id="ENSNMLT00000009899.1">
    <property type="protein sequence ID" value="ENSNMLP00000008721.1"/>
    <property type="gene ID" value="ENSNMLG00000006147.1"/>
</dbReference>
<reference evidence="1" key="2">
    <citation type="submission" date="2025-09" db="UniProtKB">
        <authorList>
            <consortium name="Ensembl"/>
        </authorList>
    </citation>
    <scope>IDENTIFICATION</scope>
</reference>
<dbReference type="InterPro" id="IPR036691">
    <property type="entry name" value="Endo/exonu/phosph_ase_sf"/>
</dbReference>
<accession>A0A8C6SQB4</accession>
<protein>
    <recommendedName>
        <fullName evidence="3">Endonuclease/exonuclease/phosphatase domain-containing protein</fullName>
    </recommendedName>
</protein>
<dbReference type="SUPFAM" id="SSF56219">
    <property type="entry name" value="DNase I-like"/>
    <property type="match status" value="1"/>
</dbReference>
<dbReference type="Proteomes" id="UP000694523">
    <property type="component" value="Unplaced"/>
</dbReference>
<organism evidence="1 2">
    <name type="scientific">Neogobius melanostomus</name>
    <name type="common">round goby</name>
    <dbReference type="NCBI Taxonomy" id="47308"/>
    <lineage>
        <taxon>Eukaryota</taxon>
        <taxon>Metazoa</taxon>
        <taxon>Chordata</taxon>
        <taxon>Craniata</taxon>
        <taxon>Vertebrata</taxon>
        <taxon>Euteleostomi</taxon>
        <taxon>Actinopterygii</taxon>
        <taxon>Neopterygii</taxon>
        <taxon>Teleostei</taxon>
        <taxon>Neoteleostei</taxon>
        <taxon>Acanthomorphata</taxon>
        <taxon>Gobiaria</taxon>
        <taxon>Gobiiformes</taxon>
        <taxon>Gobioidei</taxon>
        <taxon>Gobiidae</taxon>
        <taxon>Benthophilinae</taxon>
        <taxon>Neogobiini</taxon>
        <taxon>Neogobius</taxon>
    </lineage>
</organism>
<proteinExistence type="predicted"/>